<keyword evidence="2" id="KW-0732">Signal</keyword>
<dbReference type="EMBL" id="UWPJ01000031">
    <property type="protein sequence ID" value="VCU71869.1"/>
    <property type="molecule type" value="Genomic_DNA"/>
</dbReference>
<organism evidence="3 4">
    <name type="scientific">Pigmentiphaga humi</name>
    <dbReference type="NCBI Taxonomy" id="2478468"/>
    <lineage>
        <taxon>Bacteria</taxon>
        <taxon>Pseudomonadati</taxon>
        <taxon>Pseudomonadota</taxon>
        <taxon>Betaproteobacteria</taxon>
        <taxon>Burkholderiales</taxon>
        <taxon>Alcaligenaceae</taxon>
        <taxon>Pigmentiphaga</taxon>
    </lineage>
</organism>
<evidence type="ECO:0000256" key="1">
    <source>
        <dbReference type="ARBA" id="ARBA00006987"/>
    </source>
</evidence>
<proteinExistence type="inferred from homology"/>
<gene>
    <name evidence="3" type="ORF">PIGHUM_03960</name>
</gene>
<dbReference type="Gene3D" id="3.40.190.10">
    <property type="entry name" value="Periplasmic binding protein-like II"/>
    <property type="match status" value="1"/>
</dbReference>
<dbReference type="AlphaFoldDB" id="A0A3P4B6F2"/>
<keyword evidence="3" id="KW-0675">Receptor</keyword>
<protein>
    <submittedName>
        <fullName evidence="3">Tripartite tricarboxylate transporter family receptor</fullName>
    </submittedName>
</protein>
<name>A0A3P4B6F2_9BURK</name>
<dbReference type="InterPro" id="IPR042100">
    <property type="entry name" value="Bug_dom1"/>
</dbReference>
<reference evidence="3 4" key="1">
    <citation type="submission" date="2018-10" db="EMBL/GenBank/DDBJ databases">
        <authorList>
            <person name="Criscuolo A."/>
        </authorList>
    </citation>
    <scope>NUCLEOTIDE SEQUENCE [LARGE SCALE GENOMIC DNA]</scope>
    <source>
        <strain evidence="3">DnA1</strain>
    </source>
</reference>
<dbReference type="InterPro" id="IPR005064">
    <property type="entry name" value="BUG"/>
</dbReference>
<dbReference type="Gene3D" id="3.40.190.150">
    <property type="entry name" value="Bordetella uptake gene, domain 1"/>
    <property type="match status" value="1"/>
</dbReference>
<dbReference type="PANTHER" id="PTHR42928:SF5">
    <property type="entry name" value="BLR1237 PROTEIN"/>
    <property type="match status" value="1"/>
</dbReference>
<dbReference type="RefSeq" id="WP_124081467.1">
    <property type="nucleotide sequence ID" value="NZ_UWPJ01000031.1"/>
</dbReference>
<feature type="signal peptide" evidence="2">
    <location>
        <begin position="1"/>
        <end position="23"/>
    </location>
</feature>
<evidence type="ECO:0000313" key="3">
    <source>
        <dbReference type="EMBL" id="VCU71869.1"/>
    </source>
</evidence>
<keyword evidence="4" id="KW-1185">Reference proteome</keyword>
<dbReference type="Pfam" id="PF03401">
    <property type="entry name" value="TctC"/>
    <property type="match status" value="1"/>
</dbReference>
<evidence type="ECO:0000256" key="2">
    <source>
        <dbReference type="SAM" id="SignalP"/>
    </source>
</evidence>
<dbReference type="OrthoDB" id="8678477at2"/>
<dbReference type="Proteomes" id="UP000277294">
    <property type="component" value="Unassembled WGS sequence"/>
</dbReference>
<evidence type="ECO:0000313" key="4">
    <source>
        <dbReference type="Proteomes" id="UP000277294"/>
    </source>
</evidence>
<dbReference type="PIRSF" id="PIRSF017082">
    <property type="entry name" value="YflP"/>
    <property type="match status" value="1"/>
</dbReference>
<comment type="similarity">
    <text evidence="1">Belongs to the UPF0065 (bug) family.</text>
</comment>
<accession>A0A3P4B6F2</accession>
<dbReference type="SUPFAM" id="SSF53850">
    <property type="entry name" value="Periplasmic binding protein-like II"/>
    <property type="match status" value="1"/>
</dbReference>
<dbReference type="CDD" id="cd07012">
    <property type="entry name" value="PBP2_Bug_TTT"/>
    <property type="match status" value="1"/>
</dbReference>
<sequence length="322" mass="34436">MFRDTIRSCAIAAVFMAPSLLQAQTNWPTRPITLVVPFAPGGVADKIARPVAEALQTSLGKPVVVENRVGAGGGIGMAHVANSAPDGYTLLLALNSISVIPEADKIMNRKPMYSMNQFEGIARFTAETVVLVVNANSKWRSVADFVKTGGEREISYASSGTYGTQHIFMEALRQQADLKMVHVPYTGAAPATMALLGGQVEALVTSPASVVEHVKAGKLRVLAHYGTAPVDVFPDVPSLIASGYNVQFPQWAGLFAPKGIPDNVRQRLRTAAREAAQSSRVKELVLAAGSEIAFLDGPEFQKYWAEDASMLTATVQKIGRID</sequence>
<feature type="chain" id="PRO_5018226203" evidence="2">
    <location>
        <begin position="24"/>
        <end position="322"/>
    </location>
</feature>
<dbReference type="PANTHER" id="PTHR42928">
    <property type="entry name" value="TRICARBOXYLATE-BINDING PROTEIN"/>
    <property type="match status" value="1"/>
</dbReference>